<dbReference type="eggNOG" id="ENOG502R11B">
    <property type="taxonomic scope" value="Eukaryota"/>
</dbReference>
<dbReference type="AlphaFoldDB" id="B8C6F9"/>
<feature type="compositionally biased region" description="Polar residues" evidence="1">
    <location>
        <begin position="42"/>
        <end position="52"/>
    </location>
</feature>
<gene>
    <name evidence="2" type="ORF">THAPSDRAFT_23675</name>
</gene>
<dbReference type="RefSeq" id="XP_002291947.1">
    <property type="nucleotide sequence ID" value="XM_002291911.1"/>
</dbReference>
<feature type="compositionally biased region" description="Basic residues" evidence="1">
    <location>
        <begin position="230"/>
        <end position="241"/>
    </location>
</feature>
<name>B8C6F9_THAPS</name>
<dbReference type="Proteomes" id="UP000001449">
    <property type="component" value="Chromosome 8"/>
</dbReference>
<proteinExistence type="predicted"/>
<keyword evidence="3" id="KW-1185">Reference proteome</keyword>
<protein>
    <submittedName>
        <fullName evidence="2">Uncharacterized protein</fullName>
    </submittedName>
</protein>
<evidence type="ECO:0000256" key="1">
    <source>
        <dbReference type="SAM" id="MobiDB-lite"/>
    </source>
</evidence>
<dbReference type="EMBL" id="CM000644">
    <property type="protein sequence ID" value="EED90798.1"/>
    <property type="molecule type" value="Genomic_DNA"/>
</dbReference>
<dbReference type="HOGENOM" id="CLU_414782_0_0_1"/>
<dbReference type="PaxDb" id="35128-Thaps23675"/>
<reference evidence="2 3" key="1">
    <citation type="journal article" date="2004" name="Science">
        <title>The genome of the diatom Thalassiosira pseudonana: ecology, evolution, and metabolism.</title>
        <authorList>
            <person name="Armbrust E.V."/>
            <person name="Berges J.A."/>
            <person name="Bowler C."/>
            <person name="Green B.R."/>
            <person name="Martinez D."/>
            <person name="Putnam N.H."/>
            <person name="Zhou S."/>
            <person name="Allen A.E."/>
            <person name="Apt K.E."/>
            <person name="Bechner M."/>
            <person name="Brzezinski M.A."/>
            <person name="Chaal B.K."/>
            <person name="Chiovitti A."/>
            <person name="Davis A.K."/>
            <person name="Demarest M.S."/>
            <person name="Detter J.C."/>
            <person name="Glavina T."/>
            <person name="Goodstein D."/>
            <person name="Hadi M.Z."/>
            <person name="Hellsten U."/>
            <person name="Hildebrand M."/>
            <person name="Jenkins B.D."/>
            <person name="Jurka J."/>
            <person name="Kapitonov V.V."/>
            <person name="Kroger N."/>
            <person name="Lau W.W."/>
            <person name="Lane T.W."/>
            <person name="Larimer F.W."/>
            <person name="Lippmeier J.C."/>
            <person name="Lucas S."/>
            <person name="Medina M."/>
            <person name="Montsant A."/>
            <person name="Obornik M."/>
            <person name="Parker M.S."/>
            <person name="Palenik B."/>
            <person name="Pazour G.J."/>
            <person name="Richardson P.M."/>
            <person name="Rynearson T.A."/>
            <person name="Saito M.A."/>
            <person name="Schwartz D.C."/>
            <person name="Thamatrakoln K."/>
            <person name="Valentin K."/>
            <person name="Vardi A."/>
            <person name="Wilkerson F.P."/>
            <person name="Rokhsar D.S."/>
        </authorList>
    </citation>
    <scope>NUCLEOTIDE SEQUENCE [LARGE SCALE GENOMIC DNA]</scope>
    <source>
        <strain evidence="2 3">CCMP1335</strain>
    </source>
</reference>
<dbReference type="GeneID" id="7452416"/>
<evidence type="ECO:0000313" key="2">
    <source>
        <dbReference type="EMBL" id="EED90798.1"/>
    </source>
</evidence>
<sequence>MEGIELKSQQHQAQRLQQLHDEEESFLRDGGDPPSHSHHTNRPTGSNSSSFSRDVRVCTTAYSRLSFPTRAIILFVVSSLLFYGAYEFGLDEGVKKENSYLEHQHDGIGMASSSGVGSSGGTKHADDINSKSGNGATGRDNKYTNTPGAFTKELLQSTRKATKELVNMLNDYYGGEDVAVVMLAGSWQAAWKLDVNLFMDENDGSGANDDDDDVSTTNDAANDDDQSRRNLGKKKKVKKGKVLNDPDNMSEEQKTMHHHYTKQRTTKLITTMARALLNPTQKNFIIGTIGSSVAAGHDNCHYDCYESQLERTMQSVFEAADMKLIVQNAGEGGGCGDSHQNQVYCITHNISPNADIIHYSWTYFEKERAEEQREQLIRWGQRMQRRPMVHHLVARGKSNTCEGNKQENVDLDNTYAGYGYNAFCIQTGLYFGGHDYDTEEENGLNRFGWQKVGDGYHNTTRYGEELLDGNPRKDSLGTVFRNWHPGPLGFQIAADAFAYVYANGVLMALDIIEADMNSGLNVLDRWFDRSRRMGEEEESVNDGVQMHRELYPLPSLGEMPEPLFCDPLYCSVPHAPSCLNYEKPTFGTPGVTVKSQSQWSIWNEDNNWKYMVGKVDTAIFKAYNDPEWEKKCSHLDACGGITAKDPSHGELVFELPSSNMVAGLVIVCGCCGKKIAESMFLENEYLVIKYNNKVLDKANMDVFPNAKCVRVLKGFEQDGYEKEASMLLSFELSGETEVKISHVVAL</sequence>
<feature type="region of interest" description="Disordered" evidence="1">
    <location>
        <begin position="111"/>
        <end position="150"/>
    </location>
</feature>
<evidence type="ECO:0000313" key="3">
    <source>
        <dbReference type="Proteomes" id="UP000001449"/>
    </source>
</evidence>
<feature type="region of interest" description="Disordered" evidence="1">
    <location>
        <begin position="204"/>
        <end position="263"/>
    </location>
</feature>
<dbReference type="OMA" id="YGYNAFC"/>
<organism evidence="2 3">
    <name type="scientific">Thalassiosira pseudonana</name>
    <name type="common">Marine diatom</name>
    <name type="synonym">Cyclotella nana</name>
    <dbReference type="NCBI Taxonomy" id="35128"/>
    <lineage>
        <taxon>Eukaryota</taxon>
        <taxon>Sar</taxon>
        <taxon>Stramenopiles</taxon>
        <taxon>Ochrophyta</taxon>
        <taxon>Bacillariophyta</taxon>
        <taxon>Coscinodiscophyceae</taxon>
        <taxon>Thalassiosirophycidae</taxon>
        <taxon>Thalassiosirales</taxon>
        <taxon>Thalassiosiraceae</taxon>
        <taxon>Thalassiosira</taxon>
    </lineage>
</organism>
<feature type="compositionally biased region" description="Acidic residues" evidence="1">
    <location>
        <begin position="204"/>
        <end position="214"/>
    </location>
</feature>
<reference evidence="2 3" key="2">
    <citation type="journal article" date="2008" name="Nature">
        <title>The Phaeodactylum genome reveals the evolutionary history of diatom genomes.</title>
        <authorList>
            <person name="Bowler C."/>
            <person name="Allen A.E."/>
            <person name="Badger J.H."/>
            <person name="Grimwood J."/>
            <person name="Jabbari K."/>
            <person name="Kuo A."/>
            <person name="Maheswari U."/>
            <person name="Martens C."/>
            <person name="Maumus F."/>
            <person name="Otillar R.P."/>
            <person name="Rayko E."/>
            <person name="Salamov A."/>
            <person name="Vandepoele K."/>
            <person name="Beszteri B."/>
            <person name="Gruber A."/>
            <person name="Heijde M."/>
            <person name="Katinka M."/>
            <person name="Mock T."/>
            <person name="Valentin K."/>
            <person name="Verret F."/>
            <person name="Berges J.A."/>
            <person name="Brownlee C."/>
            <person name="Cadoret J.P."/>
            <person name="Chiovitti A."/>
            <person name="Choi C.J."/>
            <person name="Coesel S."/>
            <person name="De Martino A."/>
            <person name="Detter J.C."/>
            <person name="Durkin C."/>
            <person name="Falciatore A."/>
            <person name="Fournet J."/>
            <person name="Haruta M."/>
            <person name="Huysman M.J."/>
            <person name="Jenkins B.D."/>
            <person name="Jiroutova K."/>
            <person name="Jorgensen R.E."/>
            <person name="Joubert Y."/>
            <person name="Kaplan A."/>
            <person name="Kroger N."/>
            <person name="Kroth P.G."/>
            <person name="La Roche J."/>
            <person name="Lindquist E."/>
            <person name="Lommer M."/>
            <person name="Martin-Jezequel V."/>
            <person name="Lopez P.J."/>
            <person name="Lucas S."/>
            <person name="Mangogna M."/>
            <person name="McGinnis K."/>
            <person name="Medlin L.K."/>
            <person name="Montsant A."/>
            <person name="Oudot-Le Secq M.P."/>
            <person name="Napoli C."/>
            <person name="Obornik M."/>
            <person name="Parker M.S."/>
            <person name="Petit J.L."/>
            <person name="Porcel B.M."/>
            <person name="Poulsen N."/>
            <person name="Robison M."/>
            <person name="Rychlewski L."/>
            <person name="Rynearson T.A."/>
            <person name="Schmutz J."/>
            <person name="Shapiro H."/>
            <person name="Siaut M."/>
            <person name="Stanley M."/>
            <person name="Sussman M.R."/>
            <person name="Taylor A.R."/>
            <person name="Vardi A."/>
            <person name="von Dassow P."/>
            <person name="Vyverman W."/>
            <person name="Willis A."/>
            <person name="Wyrwicz L.S."/>
            <person name="Rokhsar D.S."/>
            <person name="Weissenbach J."/>
            <person name="Armbrust E.V."/>
            <person name="Green B.R."/>
            <person name="Van de Peer Y."/>
            <person name="Grigoriev I.V."/>
        </authorList>
    </citation>
    <scope>NUCLEOTIDE SEQUENCE [LARGE SCALE GENOMIC DNA]</scope>
    <source>
        <strain evidence="2 3">CCMP1335</strain>
    </source>
</reference>
<feature type="region of interest" description="Disordered" evidence="1">
    <location>
        <begin position="1"/>
        <end position="53"/>
    </location>
</feature>
<dbReference type="KEGG" id="tps:THAPSDRAFT_23675"/>
<dbReference type="InParanoid" id="B8C6F9"/>
<accession>B8C6F9</accession>